<keyword evidence="1" id="KW-0472">Membrane</keyword>
<evidence type="ECO:0000313" key="2">
    <source>
        <dbReference type="EMBL" id="KAJ8025932.1"/>
    </source>
</evidence>
<gene>
    <name evidence="2" type="ORF">HOLleu_33639</name>
</gene>
<dbReference type="EMBL" id="JAIZAY010000017">
    <property type="protein sequence ID" value="KAJ8025932.1"/>
    <property type="molecule type" value="Genomic_DNA"/>
</dbReference>
<dbReference type="Proteomes" id="UP001152320">
    <property type="component" value="Chromosome 17"/>
</dbReference>
<reference evidence="2" key="1">
    <citation type="submission" date="2021-10" db="EMBL/GenBank/DDBJ databases">
        <title>Tropical sea cucumber genome reveals ecological adaptation and Cuvierian tubules defense mechanism.</title>
        <authorList>
            <person name="Chen T."/>
        </authorList>
    </citation>
    <scope>NUCLEOTIDE SEQUENCE</scope>
    <source>
        <strain evidence="2">Nanhai2018</strain>
        <tissue evidence="2">Muscle</tissue>
    </source>
</reference>
<name>A0A9Q0YSS0_HOLLE</name>
<keyword evidence="3" id="KW-1185">Reference proteome</keyword>
<organism evidence="2 3">
    <name type="scientific">Holothuria leucospilota</name>
    <name type="common">Black long sea cucumber</name>
    <name type="synonym">Mertensiothuria leucospilota</name>
    <dbReference type="NCBI Taxonomy" id="206669"/>
    <lineage>
        <taxon>Eukaryota</taxon>
        <taxon>Metazoa</taxon>
        <taxon>Echinodermata</taxon>
        <taxon>Eleutherozoa</taxon>
        <taxon>Echinozoa</taxon>
        <taxon>Holothuroidea</taxon>
        <taxon>Aspidochirotacea</taxon>
        <taxon>Aspidochirotida</taxon>
        <taxon>Holothuriidae</taxon>
        <taxon>Holothuria</taxon>
    </lineage>
</organism>
<keyword evidence="1" id="KW-1133">Transmembrane helix</keyword>
<keyword evidence="1" id="KW-0812">Transmembrane</keyword>
<dbReference type="AlphaFoldDB" id="A0A9Q0YSS0"/>
<feature type="transmembrane region" description="Helical" evidence="1">
    <location>
        <begin position="35"/>
        <end position="55"/>
    </location>
</feature>
<sequence>MQLIHSRKSLNSACDKSFCHIMLSNFITVHGKQSLYYHCVVLCCLLSQLGLYKWAFLKLSSV</sequence>
<proteinExistence type="predicted"/>
<evidence type="ECO:0000313" key="3">
    <source>
        <dbReference type="Proteomes" id="UP001152320"/>
    </source>
</evidence>
<comment type="caution">
    <text evidence="2">The sequence shown here is derived from an EMBL/GenBank/DDBJ whole genome shotgun (WGS) entry which is preliminary data.</text>
</comment>
<accession>A0A9Q0YSS0</accession>
<evidence type="ECO:0000256" key="1">
    <source>
        <dbReference type="SAM" id="Phobius"/>
    </source>
</evidence>
<protein>
    <submittedName>
        <fullName evidence="2">Uncharacterized protein</fullName>
    </submittedName>
</protein>